<reference evidence="1 2" key="1">
    <citation type="submission" date="2018-12" db="EMBL/GenBank/DDBJ databases">
        <authorList>
            <consortium name="Pathogen Informatics"/>
        </authorList>
    </citation>
    <scope>NUCLEOTIDE SEQUENCE [LARGE SCALE GENOMIC DNA]</scope>
    <source>
        <strain evidence="1 2">NCTC13489</strain>
    </source>
</reference>
<gene>
    <name evidence="1" type="primary">xecE</name>
    <name evidence="1" type="ORF">NCTC13489_01535</name>
</gene>
<proteinExistence type="predicted"/>
<dbReference type="Pfam" id="PF13561">
    <property type="entry name" value="adh_short_C2"/>
    <property type="match status" value="1"/>
</dbReference>
<organism evidence="1 2">
    <name type="scientific">Kaistella antarctica</name>
    <dbReference type="NCBI Taxonomy" id="266748"/>
    <lineage>
        <taxon>Bacteria</taxon>
        <taxon>Pseudomonadati</taxon>
        <taxon>Bacteroidota</taxon>
        <taxon>Flavobacteriia</taxon>
        <taxon>Flavobacteriales</taxon>
        <taxon>Weeksellaceae</taxon>
        <taxon>Chryseobacterium group</taxon>
        <taxon>Kaistella</taxon>
    </lineage>
</organism>
<evidence type="ECO:0000313" key="2">
    <source>
        <dbReference type="Proteomes" id="UP000270036"/>
    </source>
</evidence>
<dbReference type="GO" id="GO:0050575">
    <property type="term" value="F:2-(S)-hydroxypropyl-CoM dehydrogenase activity"/>
    <property type="evidence" value="ECO:0007669"/>
    <property type="project" value="UniProtKB-EC"/>
</dbReference>
<dbReference type="KEGG" id="cant:NCTC13489_01535"/>
<keyword evidence="1" id="KW-0560">Oxidoreductase</keyword>
<dbReference type="EMBL" id="LR134441">
    <property type="protein sequence ID" value="VEH99434.1"/>
    <property type="molecule type" value="Genomic_DNA"/>
</dbReference>
<evidence type="ECO:0000313" key="1">
    <source>
        <dbReference type="EMBL" id="VEH99434.1"/>
    </source>
</evidence>
<dbReference type="AlphaFoldDB" id="A0A3S4YJX8"/>
<dbReference type="EC" id="1.1.1.269" evidence="1"/>
<accession>A0A3S4YJX8</accession>
<name>A0A3S4YJX8_9FLAO</name>
<dbReference type="Proteomes" id="UP000270036">
    <property type="component" value="Chromosome"/>
</dbReference>
<sequence length="39" mass="4176">MGRMGSPKDIAPSISFLLSHEAQYITGQNLIVDGGWTAI</sequence>
<dbReference type="SUPFAM" id="SSF51735">
    <property type="entry name" value="NAD(P)-binding Rossmann-fold domains"/>
    <property type="match status" value="1"/>
</dbReference>
<dbReference type="InterPro" id="IPR036291">
    <property type="entry name" value="NAD(P)-bd_dom_sf"/>
</dbReference>
<protein>
    <submittedName>
        <fullName evidence="1">2-(S)-hydroxypropyl-CoM dehydrogenase</fullName>
        <ecNumber evidence="1">1.1.1.269</ecNumber>
    </submittedName>
</protein>
<dbReference type="InterPro" id="IPR002347">
    <property type="entry name" value="SDR_fam"/>
</dbReference>
<dbReference type="Gene3D" id="3.40.50.720">
    <property type="entry name" value="NAD(P)-binding Rossmann-like Domain"/>
    <property type="match status" value="1"/>
</dbReference>